<evidence type="ECO:0000313" key="3">
    <source>
        <dbReference type="Proteomes" id="UP001595630"/>
    </source>
</evidence>
<dbReference type="Pfam" id="PF07437">
    <property type="entry name" value="YfaZ"/>
    <property type="match status" value="1"/>
</dbReference>
<dbReference type="RefSeq" id="WP_386364344.1">
    <property type="nucleotide sequence ID" value="NZ_JBHRXZ010000022.1"/>
</dbReference>
<evidence type="ECO:0000256" key="1">
    <source>
        <dbReference type="SAM" id="SignalP"/>
    </source>
</evidence>
<gene>
    <name evidence="2" type="ORF">ACFOMF_09970</name>
</gene>
<keyword evidence="1" id="KW-0732">Signal</keyword>
<sequence>MKTPFGMLLMTSGLLLASQSALAVNLTITGGSNSFGIDASQVVTPGVRAGIGYLHTDDRGHDAQIYSGSLMFSPAIIELDIAVGGRYQYQDTDLGNGGGLGIGGSVFSATPIPALRVGGYGFFTPQGLTHGDVDESIEYGLQGRLRLFGQTHLFAGYRYLRSDFSGDGNRTLHSGPVLGLNVGLY</sequence>
<dbReference type="Proteomes" id="UP001595630">
    <property type="component" value="Unassembled WGS sequence"/>
</dbReference>
<dbReference type="InterPro" id="IPR009998">
    <property type="entry name" value="YfaZ"/>
</dbReference>
<keyword evidence="3" id="KW-1185">Reference proteome</keyword>
<feature type="chain" id="PRO_5046830957" evidence="1">
    <location>
        <begin position="24"/>
        <end position="185"/>
    </location>
</feature>
<feature type="signal peptide" evidence="1">
    <location>
        <begin position="1"/>
        <end position="23"/>
    </location>
</feature>
<proteinExistence type="predicted"/>
<dbReference type="EMBL" id="JBHRXZ010000022">
    <property type="protein sequence ID" value="MFC3608103.1"/>
    <property type="molecule type" value="Genomic_DNA"/>
</dbReference>
<protein>
    <submittedName>
        <fullName evidence="2">YfaZ family outer membrane protein</fullName>
    </submittedName>
</protein>
<reference evidence="3" key="1">
    <citation type="journal article" date="2019" name="Int. J. Syst. Evol. Microbiol.">
        <title>The Global Catalogue of Microorganisms (GCM) 10K type strain sequencing project: providing services to taxonomists for standard genome sequencing and annotation.</title>
        <authorList>
            <consortium name="The Broad Institute Genomics Platform"/>
            <consortium name="The Broad Institute Genome Sequencing Center for Infectious Disease"/>
            <person name="Wu L."/>
            <person name="Ma J."/>
        </authorList>
    </citation>
    <scope>NUCLEOTIDE SEQUENCE [LARGE SCALE GENOMIC DNA]</scope>
    <source>
        <strain evidence="3">KCTC 42447</strain>
    </source>
</reference>
<evidence type="ECO:0000313" key="2">
    <source>
        <dbReference type="EMBL" id="MFC3608103.1"/>
    </source>
</evidence>
<name>A0ABV7T6J5_9GAMM</name>
<comment type="caution">
    <text evidence="2">The sequence shown here is derived from an EMBL/GenBank/DDBJ whole genome shotgun (WGS) entry which is preliminary data.</text>
</comment>
<organism evidence="2 3">
    <name type="scientific">Stutzerimonas tarimensis</name>
    <dbReference type="NCBI Taxonomy" id="1507735"/>
    <lineage>
        <taxon>Bacteria</taxon>
        <taxon>Pseudomonadati</taxon>
        <taxon>Pseudomonadota</taxon>
        <taxon>Gammaproteobacteria</taxon>
        <taxon>Pseudomonadales</taxon>
        <taxon>Pseudomonadaceae</taxon>
        <taxon>Stutzerimonas</taxon>
    </lineage>
</organism>
<accession>A0ABV7T6J5</accession>
<dbReference type="SUPFAM" id="SSF56935">
    <property type="entry name" value="Porins"/>
    <property type="match status" value="1"/>
</dbReference>